<dbReference type="PANTHER" id="PTHR37201">
    <property type="entry name" value="WD REPEAT PROTEIN"/>
    <property type="match status" value="1"/>
</dbReference>
<keyword evidence="3" id="KW-1185">Reference proteome</keyword>
<dbReference type="AlphaFoldDB" id="A0A9N7N4B5"/>
<evidence type="ECO:0000256" key="1">
    <source>
        <dbReference type="SAM" id="MobiDB-lite"/>
    </source>
</evidence>
<organism evidence="2 3">
    <name type="scientific">Striga hermonthica</name>
    <name type="common">Purple witchweed</name>
    <name type="synonym">Buchnera hermonthica</name>
    <dbReference type="NCBI Taxonomy" id="68872"/>
    <lineage>
        <taxon>Eukaryota</taxon>
        <taxon>Viridiplantae</taxon>
        <taxon>Streptophyta</taxon>
        <taxon>Embryophyta</taxon>
        <taxon>Tracheophyta</taxon>
        <taxon>Spermatophyta</taxon>
        <taxon>Magnoliopsida</taxon>
        <taxon>eudicotyledons</taxon>
        <taxon>Gunneridae</taxon>
        <taxon>Pentapetalae</taxon>
        <taxon>asterids</taxon>
        <taxon>lamiids</taxon>
        <taxon>Lamiales</taxon>
        <taxon>Orobanchaceae</taxon>
        <taxon>Buchnereae</taxon>
        <taxon>Striga</taxon>
    </lineage>
</organism>
<protein>
    <submittedName>
        <fullName evidence="2">Uncharacterized protein</fullName>
    </submittedName>
</protein>
<reference evidence="2" key="1">
    <citation type="submission" date="2019-12" db="EMBL/GenBank/DDBJ databases">
        <authorList>
            <person name="Scholes J."/>
        </authorList>
    </citation>
    <scope>NUCLEOTIDE SEQUENCE</scope>
</reference>
<evidence type="ECO:0000313" key="3">
    <source>
        <dbReference type="Proteomes" id="UP001153555"/>
    </source>
</evidence>
<name>A0A9N7N4B5_STRHE</name>
<comment type="caution">
    <text evidence="2">The sequence shown here is derived from an EMBL/GenBank/DDBJ whole genome shotgun (WGS) entry which is preliminary data.</text>
</comment>
<dbReference type="OrthoDB" id="505263at2759"/>
<feature type="region of interest" description="Disordered" evidence="1">
    <location>
        <begin position="45"/>
        <end position="76"/>
    </location>
</feature>
<accession>A0A9N7N4B5</accession>
<proteinExistence type="predicted"/>
<dbReference type="EMBL" id="CACSLK010020742">
    <property type="protein sequence ID" value="CAA0821189.1"/>
    <property type="molecule type" value="Genomic_DNA"/>
</dbReference>
<evidence type="ECO:0000313" key="2">
    <source>
        <dbReference type="EMBL" id="CAA0821189.1"/>
    </source>
</evidence>
<gene>
    <name evidence="2" type="ORF">SHERM_19191</name>
</gene>
<feature type="region of interest" description="Disordered" evidence="1">
    <location>
        <begin position="1"/>
        <end position="23"/>
    </location>
</feature>
<sequence length="309" mass="35279">MTTTSTCHGGALAPHRPPPPLRCTYPPHPVLRRPYGRRHSWKPMRTTTEVTGKRMPSARANAKATSQWDEEPHEASEYGGQYSLDELDVATFLDPPKPLIPLDPSSFNPASYLWKKIENIPEERRHHLLSLLNPRLVSRAWEVARRRYDNPKLVKKRASRMLSDGNRAVSLELWRCQTSGGELLKMCKNINLIRFAYSNPMSGIMKSVSPLYFSVRDINEVMSTEQPCDLAYEFGDGLLDLPEYPQGFPKPAKHPWPLNDQVVIYIRHVGPGVMVGQAWQEGKELQQVPKKLCNEILMVKDYLVNNKQN</sequence>
<dbReference type="PANTHER" id="PTHR37201:SF1">
    <property type="entry name" value="WD REPEAT PROTEIN"/>
    <property type="match status" value="1"/>
</dbReference>
<dbReference type="Proteomes" id="UP001153555">
    <property type="component" value="Unassembled WGS sequence"/>
</dbReference>